<dbReference type="EMBL" id="JACHHY010000010">
    <property type="protein sequence ID" value="MBB5018643.1"/>
    <property type="molecule type" value="Genomic_DNA"/>
</dbReference>
<evidence type="ECO:0000313" key="3">
    <source>
        <dbReference type="Proteomes" id="UP000575898"/>
    </source>
</evidence>
<reference evidence="2 3" key="1">
    <citation type="submission" date="2020-08" db="EMBL/GenBank/DDBJ databases">
        <title>Genomic Encyclopedia of Type Strains, Phase IV (KMG-IV): sequencing the most valuable type-strain genomes for metagenomic binning, comparative biology and taxonomic classification.</title>
        <authorList>
            <person name="Goeker M."/>
        </authorList>
    </citation>
    <scope>NUCLEOTIDE SEQUENCE [LARGE SCALE GENOMIC DNA]</scope>
    <source>
        <strain evidence="2 3">DSM 27165</strain>
    </source>
</reference>
<feature type="chain" id="PRO_5032359217" evidence="1">
    <location>
        <begin position="23"/>
        <end position="125"/>
    </location>
</feature>
<keyword evidence="1" id="KW-0732">Signal</keyword>
<organism evidence="2 3">
    <name type="scientific">Chitinivorax tropicus</name>
    <dbReference type="NCBI Taxonomy" id="714531"/>
    <lineage>
        <taxon>Bacteria</taxon>
        <taxon>Pseudomonadati</taxon>
        <taxon>Pseudomonadota</taxon>
        <taxon>Betaproteobacteria</taxon>
        <taxon>Chitinivorax</taxon>
    </lineage>
</organism>
<keyword evidence="3" id="KW-1185">Reference proteome</keyword>
<accession>A0A840MR15</accession>
<comment type="caution">
    <text evidence="2">The sequence shown here is derived from an EMBL/GenBank/DDBJ whole genome shotgun (WGS) entry which is preliminary data.</text>
</comment>
<evidence type="ECO:0000313" key="2">
    <source>
        <dbReference type="EMBL" id="MBB5018643.1"/>
    </source>
</evidence>
<dbReference type="RefSeq" id="WP_184038229.1">
    <property type="nucleotide sequence ID" value="NZ_JACHHY010000010.1"/>
</dbReference>
<dbReference type="AlphaFoldDB" id="A0A840MR15"/>
<dbReference type="Proteomes" id="UP000575898">
    <property type="component" value="Unassembled WGS sequence"/>
</dbReference>
<sequence>MRWRIMMLVCGWVVVQPCCQLAAAEIDAEAVQLNDSPHVIVDPPPNPIAIPLKIRLVDPDLMPALPLSLQPKPGFLIDSPPDPIAQAKDQELRKAMARRIEVQLGGERMKVRIRRRGIYLDWKFD</sequence>
<proteinExistence type="predicted"/>
<name>A0A840MR15_9PROT</name>
<evidence type="ECO:0000256" key="1">
    <source>
        <dbReference type="SAM" id="SignalP"/>
    </source>
</evidence>
<protein>
    <submittedName>
        <fullName evidence="2">Uncharacterized protein</fullName>
    </submittedName>
</protein>
<gene>
    <name evidence="2" type="ORF">HNQ59_001934</name>
</gene>
<feature type="signal peptide" evidence="1">
    <location>
        <begin position="1"/>
        <end position="22"/>
    </location>
</feature>